<dbReference type="EMBL" id="CP139368">
    <property type="protein sequence ID" value="WPR89987.1"/>
    <property type="molecule type" value="Genomic_DNA"/>
</dbReference>
<dbReference type="Proteomes" id="UP001323798">
    <property type="component" value="Chromosome"/>
</dbReference>
<proteinExistence type="predicted"/>
<sequence length="325" mass="35849">MEWTADVDAGDWIAAGVDRPWRSTVHDVIPRGFPAYARVLHPVTRERPVDRQWPADGDRAGWRSFQRDAPEIDVERVTWDRVAAAFGTVMHPLAQWLRLVRVDPRDNGFGQPRDVEGWRYDSPREGQLDAASWAVLARVLADHTTTPRDGGVAVWEGWGGLVGAMGYGASRLFVEKDADPLHAAFLAHAARDKFNDAFRQPTWQPGVLSDTVSRGPRLDLPGRSFVLFRGGIAELAEPDWPTRMPWRDPARAASGFDAEAESPAIVWPADRAWIVVSEIDFDSTLVGGSSELVAALVRAPGLDVVPLPADADLGWDGDEVNRPLD</sequence>
<accession>A0ABZ0SQN5</accession>
<name>A0ABZ0SQN5_9MICO</name>
<reference evidence="1 2" key="1">
    <citation type="submission" date="2023-11" db="EMBL/GenBank/DDBJ databases">
        <title>Genome sequence of Microbacterium rhizosphaerae KACC 19337.</title>
        <authorList>
            <person name="Choi H."/>
            <person name="Kim S."/>
            <person name="Kim Y."/>
            <person name="Kwon S.-W."/>
            <person name="Heo J."/>
        </authorList>
    </citation>
    <scope>NUCLEOTIDE SEQUENCE [LARGE SCALE GENOMIC DNA]</scope>
    <source>
        <strain evidence="1 2">KACC 19337</strain>
    </source>
</reference>
<gene>
    <name evidence="1" type="ORF">SM116_01500</name>
</gene>
<protein>
    <submittedName>
        <fullName evidence="1">Uncharacterized protein</fullName>
    </submittedName>
</protein>
<evidence type="ECO:0000313" key="2">
    <source>
        <dbReference type="Proteomes" id="UP001323798"/>
    </source>
</evidence>
<keyword evidence="2" id="KW-1185">Reference proteome</keyword>
<evidence type="ECO:0000313" key="1">
    <source>
        <dbReference type="EMBL" id="WPR89987.1"/>
    </source>
</evidence>
<dbReference type="RefSeq" id="WP_320942701.1">
    <property type="nucleotide sequence ID" value="NZ_BAABEU010000003.1"/>
</dbReference>
<organism evidence="1 2">
    <name type="scientific">Microbacterium rhizosphaerae</name>
    <dbReference type="NCBI Taxonomy" id="1678237"/>
    <lineage>
        <taxon>Bacteria</taxon>
        <taxon>Bacillati</taxon>
        <taxon>Actinomycetota</taxon>
        <taxon>Actinomycetes</taxon>
        <taxon>Micrococcales</taxon>
        <taxon>Microbacteriaceae</taxon>
        <taxon>Microbacterium</taxon>
    </lineage>
</organism>